<proteinExistence type="predicted"/>
<reference evidence="2 3" key="1">
    <citation type="submission" date="2012-04" db="EMBL/GenBank/DDBJ databases">
        <title>The Genome Sequence of Bartonella rochalimae BMGH.</title>
        <authorList>
            <consortium name="The Broad Institute Genome Sequencing Platform"/>
            <consortium name="The Broad Institute Genome Sequencing Center for Infectious Disease"/>
            <person name="Feldgarden M."/>
            <person name="Kirby J."/>
            <person name="Kosoy M."/>
            <person name="Birtles R."/>
            <person name="Probert W.S."/>
            <person name="Chiaraviglio L."/>
            <person name="Walker B."/>
            <person name="Young S.K."/>
            <person name="Zeng Q."/>
            <person name="Gargeya S."/>
            <person name="Fitzgerald M."/>
            <person name="Haas B."/>
            <person name="Abouelleil A."/>
            <person name="Alvarado L."/>
            <person name="Arachchi H.M."/>
            <person name="Berlin A.M."/>
            <person name="Chapman S.B."/>
            <person name="Goldberg J."/>
            <person name="Griggs A."/>
            <person name="Gujja S."/>
            <person name="Hansen M."/>
            <person name="Howarth C."/>
            <person name="Imamovic A."/>
            <person name="Larimer J."/>
            <person name="McCowen C."/>
            <person name="Montmayeur A."/>
            <person name="Murphy C."/>
            <person name="Neiman D."/>
            <person name="Pearson M."/>
            <person name="Priest M."/>
            <person name="Roberts A."/>
            <person name="Saif S."/>
            <person name="Shea T."/>
            <person name="Sisk P."/>
            <person name="Sykes S."/>
            <person name="Wortman J."/>
            <person name="Nusbaum C."/>
            <person name="Birren B."/>
        </authorList>
    </citation>
    <scope>NUCLEOTIDE SEQUENCE [LARGE SCALE GENOMIC DNA]</scope>
    <source>
        <strain evidence="2 3">ATCC BAA-1498</strain>
    </source>
</reference>
<organism evidence="2 3">
    <name type="scientific">Bartonella rochalimae ATCC BAA-1498</name>
    <dbReference type="NCBI Taxonomy" id="685782"/>
    <lineage>
        <taxon>Bacteria</taxon>
        <taxon>Pseudomonadati</taxon>
        <taxon>Pseudomonadota</taxon>
        <taxon>Alphaproteobacteria</taxon>
        <taxon>Hyphomicrobiales</taxon>
        <taxon>Bartonellaceae</taxon>
        <taxon>Bartonella</taxon>
    </lineage>
</organism>
<gene>
    <name evidence="2" type="ORF">O99_00928</name>
</gene>
<dbReference type="HOGENOM" id="CLU_1275625_0_0_5"/>
<evidence type="ECO:0000256" key="1">
    <source>
        <dbReference type="SAM" id="MobiDB-lite"/>
    </source>
</evidence>
<dbReference type="Proteomes" id="UP000027336">
    <property type="component" value="Unassembled WGS sequence"/>
</dbReference>
<dbReference type="AlphaFoldDB" id="A0A067W3J4"/>
<dbReference type="EMBL" id="AHPK01000016">
    <property type="protein sequence ID" value="KEC54430.1"/>
    <property type="molecule type" value="Genomic_DNA"/>
</dbReference>
<feature type="region of interest" description="Disordered" evidence="1">
    <location>
        <begin position="188"/>
        <end position="216"/>
    </location>
</feature>
<comment type="caution">
    <text evidence="2">The sequence shown here is derived from an EMBL/GenBank/DDBJ whole genome shotgun (WGS) entry which is preliminary data.</text>
</comment>
<evidence type="ECO:0000313" key="2">
    <source>
        <dbReference type="EMBL" id="KEC54430.1"/>
    </source>
</evidence>
<dbReference type="eggNOG" id="ENOG5030THV">
    <property type="taxonomic scope" value="Bacteria"/>
</dbReference>
<feature type="compositionally biased region" description="Gly residues" evidence="1">
    <location>
        <begin position="206"/>
        <end position="216"/>
    </location>
</feature>
<sequence>MGIRDVLSIATKKLLARAKLRSWDAMPWKKKAKIVTQRSDHEDFYSLHCTHQWSWEKMALYREAMNAAMRKYAQRFPHDVCLKHMAEEIIGGQAQLWLILKNRTEFSAFVITKIEKTHDGKKRVVILDLAGQGGIKLVSLIDQLEQWARTIKADEILTLGRSGWAKMLVHHGYAINFIHYRKVLKHEKTDKPSGSNNDTNERSTLVGGGYLKTGKR</sequence>
<dbReference type="PATRIC" id="fig|685782.3.peg.964"/>
<name>A0A067W3J4_9HYPH</name>
<protein>
    <submittedName>
        <fullName evidence="2">Uncharacterized protein</fullName>
    </submittedName>
</protein>
<evidence type="ECO:0000313" key="3">
    <source>
        <dbReference type="Proteomes" id="UP000027336"/>
    </source>
</evidence>
<keyword evidence="3" id="KW-1185">Reference proteome</keyword>
<accession>A0A067W3J4</accession>